<dbReference type="EMBL" id="LFRF01000043">
    <property type="protein sequence ID" value="KND87036.1"/>
    <property type="molecule type" value="Genomic_DNA"/>
</dbReference>
<sequence length="242" mass="26446">QRGGVHRARRSLQRRYLDQCFRLHICRHACREPGISGEKSQMKIPLNYQHQTNQPPCRRTPLLNHRSGHEAQGGDCASAAQRRSSRHSTMAAHLESREIPDAENALRALGQFLVAAEFSNLDGAEVCTDSRLAQQCSYAIGFPPGTKVWAIRIRGPTQAPLIPPEVADFVVVQAWGNGLEVQGRAGHKVPLSAGSIIRLAEQVIVSVPSETTVDLLCISAGGRDSLIPPSWPRSRVGEENNG</sequence>
<feature type="region of interest" description="Disordered" evidence="1">
    <location>
        <begin position="51"/>
        <end position="87"/>
    </location>
</feature>
<feature type="non-terminal residue" evidence="2">
    <location>
        <position position="1"/>
    </location>
</feature>
<keyword evidence="3" id="KW-1185">Reference proteome</keyword>
<evidence type="ECO:0000256" key="1">
    <source>
        <dbReference type="SAM" id="MobiDB-lite"/>
    </source>
</evidence>
<evidence type="ECO:0000313" key="3">
    <source>
        <dbReference type="Proteomes" id="UP000036947"/>
    </source>
</evidence>
<evidence type="ECO:0000313" key="2">
    <source>
        <dbReference type="EMBL" id="KND87036.1"/>
    </source>
</evidence>
<accession>A0A0L0MZ46</accession>
<gene>
    <name evidence="2" type="ORF">TOPH_08330</name>
</gene>
<name>A0A0L0MZ46_TOLOC</name>
<proteinExistence type="predicted"/>
<dbReference type="AlphaFoldDB" id="A0A0L0MZ46"/>
<organism evidence="2 3">
    <name type="scientific">Tolypocladium ophioglossoides (strain CBS 100239)</name>
    <name type="common">Snaketongue truffleclub</name>
    <name type="synonym">Elaphocordyceps ophioglossoides</name>
    <dbReference type="NCBI Taxonomy" id="1163406"/>
    <lineage>
        <taxon>Eukaryota</taxon>
        <taxon>Fungi</taxon>
        <taxon>Dikarya</taxon>
        <taxon>Ascomycota</taxon>
        <taxon>Pezizomycotina</taxon>
        <taxon>Sordariomycetes</taxon>
        <taxon>Hypocreomycetidae</taxon>
        <taxon>Hypocreales</taxon>
        <taxon>Ophiocordycipitaceae</taxon>
        <taxon>Tolypocladium</taxon>
    </lineage>
</organism>
<dbReference type="OrthoDB" id="3522347at2759"/>
<protein>
    <submittedName>
        <fullName evidence="2">Uncharacterized protein</fullName>
    </submittedName>
</protein>
<comment type="caution">
    <text evidence="2">The sequence shown here is derived from an EMBL/GenBank/DDBJ whole genome shotgun (WGS) entry which is preliminary data.</text>
</comment>
<dbReference type="Proteomes" id="UP000036947">
    <property type="component" value="Unassembled WGS sequence"/>
</dbReference>
<reference evidence="2 3" key="1">
    <citation type="journal article" date="2015" name="BMC Genomics">
        <title>The genome of the truffle-parasite Tolypocladium ophioglossoides and the evolution of antifungal peptaibiotics.</title>
        <authorList>
            <person name="Quandt C.A."/>
            <person name="Bushley K.E."/>
            <person name="Spatafora J.W."/>
        </authorList>
    </citation>
    <scope>NUCLEOTIDE SEQUENCE [LARGE SCALE GENOMIC DNA]</scope>
    <source>
        <strain evidence="2 3">CBS 100239</strain>
    </source>
</reference>